<dbReference type="InterPro" id="IPR011951">
    <property type="entry name" value="HAD-SF_hydro_IA_YjjG/PynA"/>
</dbReference>
<dbReference type="SFLD" id="SFLDS00003">
    <property type="entry name" value="Haloacid_Dehalogenase"/>
    <property type="match status" value="1"/>
</dbReference>
<dbReference type="Pfam" id="PF00702">
    <property type="entry name" value="Hydrolase"/>
    <property type="match status" value="1"/>
</dbReference>
<dbReference type="InterPro" id="IPR023214">
    <property type="entry name" value="HAD_sf"/>
</dbReference>
<gene>
    <name evidence="1" type="ORF">ACJDT4_09645</name>
</gene>
<sequence length="239" mass="27681">MKYKYILFDADDTLLDFGKAEWFALNKTLEDIKFNCNKYIAEKFSSICDKLWHEFKLDEPLNRYVQINYHDLYYKYSVERFKDLKELLDINISAQLLSEKYLNSFSECGFLVKGAENVCKQLSLQYKIFVVTNGLSHVQKSRIGNSKIKSYITDILISEDAGCAKPGKEFFDYSIKSLGTSNLSEMLIVGDSIITDIFGGNEYGIDTCLFNSKRKINKLKIQPKFEIRELNELLGILRI</sequence>
<comment type="caution">
    <text evidence="1">The sequence shown here is derived from an EMBL/GenBank/DDBJ whole genome shotgun (WGS) entry which is preliminary data.</text>
</comment>
<dbReference type="RefSeq" id="WP_406787348.1">
    <property type="nucleotide sequence ID" value="NZ_JBJIAA010000007.1"/>
</dbReference>
<dbReference type="NCBIfam" id="TIGR02254">
    <property type="entry name" value="YjjG_YfnB"/>
    <property type="match status" value="1"/>
</dbReference>
<dbReference type="EMBL" id="JBJIAA010000007">
    <property type="protein sequence ID" value="MFL0250683.1"/>
    <property type="molecule type" value="Genomic_DNA"/>
</dbReference>
<dbReference type="InterPro" id="IPR006439">
    <property type="entry name" value="HAD-SF_hydro_IA"/>
</dbReference>
<keyword evidence="1" id="KW-0378">Hydrolase</keyword>
<reference evidence="1 2" key="1">
    <citation type="submission" date="2024-11" db="EMBL/GenBank/DDBJ databases">
        <authorList>
            <person name="Heng Y.C."/>
            <person name="Lim A.C.H."/>
            <person name="Lee J.K.Y."/>
            <person name="Kittelmann S."/>
        </authorList>
    </citation>
    <scope>NUCLEOTIDE SEQUENCE [LARGE SCALE GENOMIC DNA]</scope>
    <source>
        <strain evidence="1 2">WILCCON 0114</strain>
    </source>
</reference>
<organism evidence="1 2">
    <name type="scientific">Clostridium neuense</name>
    <dbReference type="NCBI Taxonomy" id="1728934"/>
    <lineage>
        <taxon>Bacteria</taxon>
        <taxon>Bacillati</taxon>
        <taxon>Bacillota</taxon>
        <taxon>Clostridia</taxon>
        <taxon>Eubacteriales</taxon>
        <taxon>Clostridiaceae</taxon>
        <taxon>Clostridium</taxon>
    </lineage>
</organism>
<name>A0ABW8TDV3_9CLOT</name>
<dbReference type="InterPro" id="IPR036412">
    <property type="entry name" value="HAD-like_sf"/>
</dbReference>
<dbReference type="InterPro" id="IPR052550">
    <property type="entry name" value="Pyrimidine_5'-ntase_YjjG"/>
</dbReference>
<protein>
    <submittedName>
        <fullName evidence="1">YjjG family noncanonical pyrimidine nucleotidase</fullName>
        <ecNumber evidence="1">3.1.3.5</ecNumber>
    </submittedName>
</protein>
<keyword evidence="2" id="KW-1185">Reference proteome</keyword>
<dbReference type="NCBIfam" id="TIGR01549">
    <property type="entry name" value="HAD-SF-IA-v1"/>
    <property type="match status" value="1"/>
</dbReference>
<dbReference type="Proteomes" id="UP001623592">
    <property type="component" value="Unassembled WGS sequence"/>
</dbReference>
<dbReference type="PANTHER" id="PTHR47478">
    <property type="match status" value="1"/>
</dbReference>
<dbReference type="InterPro" id="IPR023198">
    <property type="entry name" value="PGP-like_dom2"/>
</dbReference>
<evidence type="ECO:0000313" key="1">
    <source>
        <dbReference type="EMBL" id="MFL0250683.1"/>
    </source>
</evidence>
<dbReference type="SFLD" id="SFLDG01129">
    <property type="entry name" value="C1.5:_HAD__Beta-PGM__Phosphata"/>
    <property type="match status" value="1"/>
</dbReference>
<dbReference type="GO" id="GO:0008253">
    <property type="term" value="F:5'-nucleotidase activity"/>
    <property type="evidence" value="ECO:0007669"/>
    <property type="project" value="UniProtKB-EC"/>
</dbReference>
<dbReference type="PANTHER" id="PTHR47478:SF1">
    <property type="entry name" value="PYRIMIDINE 5'-NUCLEOTIDASE YJJG"/>
    <property type="match status" value="1"/>
</dbReference>
<dbReference type="Gene3D" id="3.40.50.1000">
    <property type="entry name" value="HAD superfamily/HAD-like"/>
    <property type="match status" value="1"/>
</dbReference>
<dbReference type="SUPFAM" id="SSF56784">
    <property type="entry name" value="HAD-like"/>
    <property type="match status" value="1"/>
</dbReference>
<dbReference type="EC" id="3.1.3.5" evidence="1"/>
<proteinExistence type="predicted"/>
<accession>A0ABW8TDV3</accession>
<dbReference type="Gene3D" id="1.10.150.240">
    <property type="entry name" value="Putative phosphatase, domain 2"/>
    <property type="match status" value="1"/>
</dbReference>
<evidence type="ECO:0000313" key="2">
    <source>
        <dbReference type="Proteomes" id="UP001623592"/>
    </source>
</evidence>